<feature type="region of interest" description="Disordered" evidence="1">
    <location>
        <begin position="95"/>
        <end position="126"/>
    </location>
</feature>
<name>A0ABY7CGJ8_9BASI</name>
<accession>A0ABY7CGJ8</accession>
<keyword evidence="3" id="KW-1185">Reference proteome</keyword>
<proteinExistence type="predicted"/>
<organism evidence="2 3">
    <name type="scientific">Puccinia triticina</name>
    <dbReference type="NCBI Taxonomy" id="208348"/>
    <lineage>
        <taxon>Eukaryota</taxon>
        <taxon>Fungi</taxon>
        <taxon>Dikarya</taxon>
        <taxon>Basidiomycota</taxon>
        <taxon>Pucciniomycotina</taxon>
        <taxon>Pucciniomycetes</taxon>
        <taxon>Pucciniales</taxon>
        <taxon>Pucciniaceae</taxon>
        <taxon>Puccinia</taxon>
    </lineage>
</organism>
<gene>
    <name evidence="2" type="ORF">PtA15_4A804</name>
</gene>
<dbReference type="EMBL" id="CP110424">
    <property type="protein sequence ID" value="WAQ84351.1"/>
    <property type="molecule type" value="Genomic_DNA"/>
</dbReference>
<sequence length="148" mass="16410">MRLYLLDLKALTDTKQSIKHNKSLLPTTHKSPPQPLLLLKQIAADTRLKRARKATLQHSKTALHWLWWAWIVYAIDTLVSAYDLLELKYCGCSSNPQAPCSTSEPRTAMPSSPSPNQPLPPENTTIRISGAGPASANLVPFSRIIISQ</sequence>
<dbReference type="Proteomes" id="UP001164743">
    <property type="component" value="Chromosome 4A"/>
</dbReference>
<evidence type="ECO:0000313" key="2">
    <source>
        <dbReference type="EMBL" id="WAQ84351.1"/>
    </source>
</evidence>
<reference evidence="2" key="1">
    <citation type="submission" date="2022-10" db="EMBL/GenBank/DDBJ databases">
        <title>Puccinia triticina Genome sequencing and assembly.</title>
        <authorList>
            <person name="Li C."/>
        </authorList>
    </citation>
    <scope>NUCLEOTIDE SEQUENCE</scope>
    <source>
        <strain evidence="2">Pt15</strain>
    </source>
</reference>
<evidence type="ECO:0000256" key="1">
    <source>
        <dbReference type="SAM" id="MobiDB-lite"/>
    </source>
</evidence>
<dbReference type="GeneID" id="77809621"/>
<evidence type="ECO:0000313" key="3">
    <source>
        <dbReference type="Proteomes" id="UP001164743"/>
    </source>
</evidence>
<protein>
    <submittedName>
        <fullName evidence="2">Uncharacterized protein</fullName>
    </submittedName>
</protein>
<dbReference type="RefSeq" id="XP_053019906.1">
    <property type="nucleotide sequence ID" value="XM_053168726.1"/>
</dbReference>
<feature type="compositionally biased region" description="Polar residues" evidence="1">
    <location>
        <begin position="95"/>
        <end position="105"/>
    </location>
</feature>
<feature type="compositionally biased region" description="Pro residues" evidence="1">
    <location>
        <begin position="112"/>
        <end position="121"/>
    </location>
</feature>